<reference evidence="7 8" key="1">
    <citation type="submission" date="2018-03" db="EMBL/GenBank/DDBJ databases">
        <authorList>
            <person name="Keele B.F."/>
        </authorList>
    </citation>
    <scope>NUCLEOTIDE SEQUENCE [LARGE SCALE GENOMIC DNA]</scope>
    <source>
        <strain evidence="7 8">CeCT 8812</strain>
    </source>
</reference>
<dbReference type="AlphaFoldDB" id="A0A2R8A9T6"/>
<dbReference type="PANTHER" id="PTHR10057:SF0">
    <property type="entry name" value="TRANSLOCATOR PROTEIN"/>
    <property type="match status" value="1"/>
</dbReference>
<feature type="transmembrane region" description="Helical" evidence="6">
    <location>
        <begin position="42"/>
        <end position="64"/>
    </location>
</feature>
<evidence type="ECO:0000256" key="4">
    <source>
        <dbReference type="ARBA" id="ARBA00022989"/>
    </source>
</evidence>
<gene>
    <name evidence="7" type="primary">tspO</name>
    <name evidence="7" type="ORF">POI8812_01301</name>
</gene>
<dbReference type="Gene3D" id="1.20.1260.100">
    <property type="entry name" value="TspO/MBR protein"/>
    <property type="match status" value="1"/>
</dbReference>
<keyword evidence="4 6" id="KW-1133">Transmembrane helix</keyword>
<dbReference type="FunFam" id="1.20.1260.100:FF:000001">
    <property type="entry name" value="translocator protein 2"/>
    <property type="match status" value="1"/>
</dbReference>
<dbReference type="Pfam" id="PF03073">
    <property type="entry name" value="TspO_MBR"/>
    <property type="match status" value="1"/>
</dbReference>
<evidence type="ECO:0000256" key="3">
    <source>
        <dbReference type="ARBA" id="ARBA00022692"/>
    </source>
</evidence>
<dbReference type="PIRSF" id="PIRSF005859">
    <property type="entry name" value="PBR"/>
    <property type="match status" value="1"/>
</dbReference>
<keyword evidence="5 6" id="KW-0472">Membrane</keyword>
<evidence type="ECO:0000256" key="5">
    <source>
        <dbReference type="ARBA" id="ARBA00023136"/>
    </source>
</evidence>
<dbReference type="RefSeq" id="WP_108781733.1">
    <property type="nucleotide sequence ID" value="NZ_OMKW01000002.1"/>
</dbReference>
<dbReference type="NCBIfam" id="NF047825">
    <property type="entry name" value="T-richsensTspOAlph"/>
    <property type="match status" value="1"/>
</dbReference>
<dbReference type="GO" id="GO:0016020">
    <property type="term" value="C:membrane"/>
    <property type="evidence" value="ECO:0007669"/>
    <property type="project" value="UniProtKB-SubCell"/>
</dbReference>
<sequence>MDILTFAIFFAACCAAASTGMLFEPGDWYDRLDKPAWNPPKWAFPVAWTILYIVIAIAAARVAYQGATQALAFWALQIALNTLWTPIFFGLKRLKAGLIAIICLWLAVLATTLAFFSVDELAGWLFVPYLLWVSYAAALNASLLQRNGDQPA</sequence>
<dbReference type="EMBL" id="OMKW01000002">
    <property type="protein sequence ID" value="SPF28996.1"/>
    <property type="molecule type" value="Genomic_DNA"/>
</dbReference>
<evidence type="ECO:0000313" key="7">
    <source>
        <dbReference type="EMBL" id="SPF28996.1"/>
    </source>
</evidence>
<proteinExistence type="inferred from homology"/>
<dbReference type="OrthoDB" id="9795496at2"/>
<evidence type="ECO:0000313" key="8">
    <source>
        <dbReference type="Proteomes" id="UP000244932"/>
    </source>
</evidence>
<protein>
    <submittedName>
        <fullName evidence="7">Tryptophan-rich sensory protein</fullName>
    </submittedName>
</protein>
<dbReference type="GO" id="GO:0033013">
    <property type="term" value="P:tetrapyrrole metabolic process"/>
    <property type="evidence" value="ECO:0007669"/>
    <property type="project" value="UniProtKB-ARBA"/>
</dbReference>
<dbReference type="CDD" id="cd15904">
    <property type="entry name" value="TSPO_MBR"/>
    <property type="match status" value="1"/>
</dbReference>
<organism evidence="7 8">
    <name type="scientific">Pontivivens insulae</name>
    <dbReference type="NCBI Taxonomy" id="1639689"/>
    <lineage>
        <taxon>Bacteria</taxon>
        <taxon>Pseudomonadati</taxon>
        <taxon>Pseudomonadota</taxon>
        <taxon>Alphaproteobacteria</taxon>
        <taxon>Rhodobacterales</taxon>
        <taxon>Paracoccaceae</taxon>
        <taxon>Pontivivens</taxon>
    </lineage>
</organism>
<evidence type="ECO:0000256" key="6">
    <source>
        <dbReference type="SAM" id="Phobius"/>
    </source>
</evidence>
<keyword evidence="3 6" id="KW-0812">Transmembrane</keyword>
<keyword evidence="8" id="KW-1185">Reference proteome</keyword>
<comment type="subcellular location">
    <subcellularLocation>
        <location evidence="1">Membrane</location>
        <topology evidence="1">Multi-pass membrane protein</topology>
    </subcellularLocation>
</comment>
<dbReference type="Proteomes" id="UP000244932">
    <property type="component" value="Unassembled WGS sequence"/>
</dbReference>
<evidence type="ECO:0000256" key="2">
    <source>
        <dbReference type="ARBA" id="ARBA00007524"/>
    </source>
</evidence>
<dbReference type="InterPro" id="IPR038330">
    <property type="entry name" value="TspO/MBR-related_sf"/>
</dbReference>
<feature type="transmembrane region" description="Helical" evidence="6">
    <location>
        <begin position="123"/>
        <end position="144"/>
    </location>
</feature>
<comment type="similarity">
    <text evidence="2">Belongs to the TspO/BZRP family.</text>
</comment>
<evidence type="ECO:0000256" key="1">
    <source>
        <dbReference type="ARBA" id="ARBA00004141"/>
    </source>
</evidence>
<accession>A0A2R8A9T6</accession>
<feature type="transmembrane region" description="Helical" evidence="6">
    <location>
        <begin position="97"/>
        <end position="116"/>
    </location>
</feature>
<dbReference type="PANTHER" id="PTHR10057">
    <property type="entry name" value="PERIPHERAL-TYPE BENZODIAZEPINE RECEPTOR"/>
    <property type="match status" value="1"/>
</dbReference>
<feature type="transmembrane region" description="Helical" evidence="6">
    <location>
        <begin position="71"/>
        <end position="91"/>
    </location>
</feature>
<name>A0A2R8A9T6_9RHOB</name>
<dbReference type="InterPro" id="IPR004307">
    <property type="entry name" value="TspO_MBR"/>
</dbReference>